<keyword evidence="2" id="KW-0812">Transmembrane</keyword>
<organism evidence="3 4">
    <name type="scientific">Elsinoe batatas</name>
    <dbReference type="NCBI Taxonomy" id="2601811"/>
    <lineage>
        <taxon>Eukaryota</taxon>
        <taxon>Fungi</taxon>
        <taxon>Dikarya</taxon>
        <taxon>Ascomycota</taxon>
        <taxon>Pezizomycotina</taxon>
        <taxon>Dothideomycetes</taxon>
        <taxon>Dothideomycetidae</taxon>
        <taxon>Myriangiales</taxon>
        <taxon>Elsinoaceae</taxon>
        <taxon>Elsinoe</taxon>
    </lineage>
</organism>
<dbReference type="EMBL" id="JAESVG020000009">
    <property type="protein sequence ID" value="KAG8624788.1"/>
    <property type="molecule type" value="Genomic_DNA"/>
</dbReference>
<feature type="transmembrane region" description="Helical" evidence="2">
    <location>
        <begin position="107"/>
        <end position="125"/>
    </location>
</feature>
<keyword evidence="2" id="KW-0472">Membrane</keyword>
<keyword evidence="4" id="KW-1185">Reference proteome</keyword>
<evidence type="ECO:0000313" key="3">
    <source>
        <dbReference type="EMBL" id="KAG8624788.1"/>
    </source>
</evidence>
<dbReference type="Proteomes" id="UP000809789">
    <property type="component" value="Unassembled WGS sequence"/>
</dbReference>
<dbReference type="AlphaFoldDB" id="A0A8K0L2V0"/>
<comment type="caution">
    <text evidence="3">The sequence shown here is derived from an EMBL/GenBank/DDBJ whole genome shotgun (WGS) entry which is preliminary data.</text>
</comment>
<keyword evidence="1" id="KW-0175">Coiled coil</keyword>
<feature type="coiled-coil region" evidence="1">
    <location>
        <begin position="12"/>
        <end position="46"/>
    </location>
</feature>
<evidence type="ECO:0000256" key="2">
    <source>
        <dbReference type="SAM" id="Phobius"/>
    </source>
</evidence>
<feature type="transmembrane region" description="Helical" evidence="2">
    <location>
        <begin position="51"/>
        <end position="71"/>
    </location>
</feature>
<feature type="transmembrane region" description="Helical" evidence="2">
    <location>
        <begin position="163"/>
        <end position="180"/>
    </location>
</feature>
<name>A0A8K0L2V0_9PEZI</name>
<reference evidence="3" key="1">
    <citation type="submission" date="2021-07" db="EMBL/GenBank/DDBJ databases">
        <title>Elsinoe batatas strain:CRI-CJ2 Genome sequencing and assembly.</title>
        <authorList>
            <person name="Huang L."/>
        </authorList>
    </citation>
    <scope>NUCLEOTIDE SEQUENCE</scope>
    <source>
        <strain evidence="3">CRI-CJ2</strain>
    </source>
</reference>
<dbReference type="OrthoDB" id="10364749at2759"/>
<sequence>MDDTQPGTTPNRQWTLGELALLNAERERLENEIRQLQQKITSHKILTRASFTGFIVLAGFIGVLLCLHYAVEYYCHTRSYASVDSRRTPNVPAWQRLQAAQVAKRRMIRFTPVVVLLIIMIRVWHEAAALTIGYTWVAMRAIHLIHGPLVGGIDSTNVADHDCAVLAEVIFAAIGVFAVVNPQGWKLRWAG</sequence>
<evidence type="ECO:0000256" key="1">
    <source>
        <dbReference type="SAM" id="Coils"/>
    </source>
</evidence>
<gene>
    <name evidence="3" type="ORF">KVT40_007855</name>
</gene>
<keyword evidence="2" id="KW-1133">Transmembrane helix</keyword>
<evidence type="ECO:0000313" key="4">
    <source>
        <dbReference type="Proteomes" id="UP000809789"/>
    </source>
</evidence>
<accession>A0A8K0L2V0</accession>
<proteinExistence type="predicted"/>
<protein>
    <submittedName>
        <fullName evidence="3">Uncharacterized protein</fullName>
    </submittedName>
</protein>